<organism evidence="1 2">
    <name type="scientific">Methanoplanus limicola DSM 2279</name>
    <dbReference type="NCBI Taxonomy" id="937775"/>
    <lineage>
        <taxon>Archaea</taxon>
        <taxon>Methanobacteriati</taxon>
        <taxon>Methanobacteriota</taxon>
        <taxon>Stenosarchaea group</taxon>
        <taxon>Methanomicrobia</taxon>
        <taxon>Methanomicrobiales</taxon>
        <taxon>Methanomicrobiaceae</taxon>
        <taxon>Methanoplanus</taxon>
    </lineage>
</organism>
<reference evidence="1 2" key="1">
    <citation type="submission" date="2011-10" db="EMBL/GenBank/DDBJ databases">
        <title>The Improved High-Quality Draft genome of Methanoplanus limicola DSM 2279.</title>
        <authorList>
            <consortium name="US DOE Joint Genome Institute (JGI-PGF)"/>
            <person name="Lucas S."/>
            <person name="Copeland A."/>
            <person name="Lapidus A."/>
            <person name="Glavina del Rio T."/>
            <person name="Dalin E."/>
            <person name="Tice H."/>
            <person name="Bruce D."/>
            <person name="Goodwin L."/>
            <person name="Pitluck S."/>
            <person name="Peters L."/>
            <person name="Mikhailova N."/>
            <person name="Lu M."/>
            <person name="Kyrpides N."/>
            <person name="Mavromatis K."/>
            <person name="Ivanova N."/>
            <person name="Markowitz V."/>
            <person name="Cheng J.-F."/>
            <person name="Hugenholtz P."/>
            <person name="Woyke T."/>
            <person name="Wu D."/>
            <person name="Wirth R."/>
            <person name="Brambilla E.-M."/>
            <person name="Klenk H.-P."/>
            <person name="Eisen J.A."/>
        </authorList>
    </citation>
    <scope>NUCLEOTIDE SEQUENCE [LARGE SCALE GENOMIC DNA]</scope>
    <source>
        <strain evidence="1 2">DSM 2279</strain>
    </source>
</reference>
<dbReference type="HOGENOM" id="CLU_188840_0_0_2"/>
<dbReference type="RefSeq" id="WP_004078015.1">
    <property type="nucleotide sequence ID" value="NZ_CM001436.1"/>
</dbReference>
<accession>H1YXW5</accession>
<dbReference type="EMBL" id="CM001436">
    <property type="protein sequence ID" value="EHQ35964.1"/>
    <property type="molecule type" value="Genomic_DNA"/>
</dbReference>
<sequence>MEMVFETADLSKNYISVSDEVKRYIMDRRCDFRVCTSCGGPIILSTMVKPAKSSDLEIPVGDYTLYISVYQARYIDRIDMNMVPKYSDYF</sequence>
<keyword evidence="2" id="KW-1185">Reference proteome</keyword>
<dbReference type="STRING" id="937775.Metlim_1863"/>
<dbReference type="InParanoid" id="H1YXW5"/>
<gene>
    <name evidence="1" type="ORF">Metlim_1863</name>
</gene>
<name>H1YXW5_9EURY</name>
<evidence type="ECO:0000313" key="2">
    <source>
        <dbReference type="Proteomes" id="UP000005741"/>
    </source>
</evidence>
<evidence type="ECO:0000313" key="1">
    <source>
        <dbReference type="EMBL" id="EHQ35964.1"/>
    </source>
</evidence>
<dbReference type="Proteomes" id="UP000005741">
    <property type="component" value="Chromosome"/>
</dbReference>
<proteinExistence type="predicted"/>
<protein>
    <submittedName>
        <fullName evidence="1">Uncharacterized protein</fullName>
    </submittedName>
</protein>
<dbReference type="AlphaFoldDB" id="H1YXW5"/>